<evidence type="ECO:0000313" key="2">
    <source>
        <dbReference type="Proteomes" id="UP000799754"/>
    </source>
</evidence>
<organism evidence="1 2">
    <name type="scientific">Macroventuria anomochaeta</name>
    <dbReference type="NCBI Taxonomy" id="301207"/>
    <lineage>
        <taxon>Eukaryota</taxon>
        <taxon>Fungi</taxon>
        <taxon>Dikarya</taxon>
        <taxon>Ascomycota</taxon>
        <taxon>Pezizomycotina</taxon>
        <taxon>Dothideomycetes</taxon>
        <taxon>Pleosporomycetidae</taxon>
        <taxon>Pleosporales</taxon>
        <taxon>Pleosporineae</taxon>
        <taxon>Didymellaceae</taxon>
        <taxon>Macroventuria</taxon>
    </lineage>
</organism>
<name>A0ACB6S724_9PLEO</name>
<sequence>MQAFAVCRDCRVGGERERACWGSRDAEVSAQANQRRSACAAMERTPAQLHHSSKHPSVHCTMSSPLADVWEAAAASPFQPAIGKNGQFTIGFALLFASLLLTGFFGLNRSLANLPLVGAPASIAFGFGAVYMICAVGVYV</sequence>
<reference evidence="1" key="1">
    <citation type="journal article" date="2020" name="Stud. Mycol.">
        <title>101 Dothideomycetes genomes: a test case for predicting lifestyles and emergence of pathogens.</title>
        <authorList>
            <person name="Haridas S."/>
            <person name="Albert R."/>
            <person name="Binder M."/>
            <person name="Bloem J."/>
            <person name="Labutti K."/>
            <person name="Salamov A."/>
            <person name="Andreopoulos B."/>
            <person name="Baker S."/>
            <person name="Barry K."/>
            <person name="Bills G."/>
            <person name="Bluhm B."/>
            <person name="Cannon C."/>
            <person name="Castanera R."/>
            <person name="Culley D."/>
            <person name="Daum C."/>
            <person name="Ezra D."/>
            <person name="Gonzalez J."/>
            <person name="Henrissat B."/>
            <person name="Kuo A."/>
            <person name="Liang C."/>
            <person name="Lipzen A."/>
            <person name="Lutzoni F."/>
            <person name="Magnuson J."/>
            <person name="Mondo S."/>
            <person name="Nolan M."/>
            <person name="Ohm R."/>
            <person name="Pangilinan J."/>
            <person name="Park H.-J."/>
            <person name="Ramirez L."/>
            <person name="Alfaro M."/>
            <person name="Sun H."/>
            <person name="Tritt A."/>
            <person name="Yoshinaga Y."/>
            <person name="Zwiers L.-H."/>
            <person name="Turgeon B."/>
            <person name="Goodwin S."/>
            <person name="Spatafora J."/>
            <person name="Crous P."/>
            <person name="Grigoriev I."/>
        </authorList>
    </citation>
    <scope>NUCLEOTIDE SEQUENCE</scope>
    <source>
        <strain evidence="1">CBS 525.71</strain>
    </source>
</reference>
<gene>
    <name evidence="1" type="ORF">BU25DRAFT_338365</name>
</gene>
<accession>A0ACB6S724</accession>
<evidence type="ECO:0000313" key="1">
    <source>
        <dbReference type="EMBL" id="KAF2628927.1"/>
    </source>
</evidence>
<keyword evidence="2" id="KW-1185">Reference proteome</keyword>
<comment type="caution">
    <text evidence="1">The sequence shown here is derived from an EMBL/GenBank/DDBJ whole genome shotgun (WGS) entry which is preliminary data.</text>
</comment>
<proteinExistence type="predicted"/>
<dbReference type="Proteomes" id="UP000799754">
    <property type="component" value="Unassembled WGS sequence"/>
</dbReference>
<dbReference type="EMBL" id="MU006711">
    <property type="protein sequence ID" value="KAF2628927.1"/>
    <property type="molecule type" value="Genomic_DNA"/>
</dbReference>
<protein>
    <submittedName>
        <fullName evidence="1">Uncharacterized protein</fullName>
    </submittedName>
</protein>